<dbReference type="InterPro" id="IPR047114">
    <property type="entry name" value="YciF"/>
</dbReference>
<dbReference type="InterPro" id="IPR009078">
    <property type="entry name" value="Ferritin-like_SF"/>
</dbReference>
<comment type="caution">
    <text evidence="1">The sequence shown here is derived from an EMBL/GenBank/DDBJ whole genome shotgun (WGS) entry which is preliminary data.</text>
</comment>
<dbReference type="Proteomes" id="UP001208771">
    <property type="component" value="Unassembled WGS sequence"/>
</dbReference>
<dbReference type="RefSeq" id="WP_306412588.1">
    <property type="nucleotide sequence ID" value="NZ_JANFPI010000006.1"/>
</dbReference>
<accession>A0AAE3N214</accession>
<sequence>MHTLQDIFEHTLKDVYYAENAILKALPKVAKASKDAELTKAVESHRAETKTQIDKLKQVFESLDLKVEGEKCDAIEGLLKEADGLMEEADGTALSAGLLAACQAVEHYEIARYGALREWAKVLGHEQAHMILSQILDEEKAANSKLTNIAVLNVNKAGRSAMRKAS</sequence>
<protein>
    <submittedName>
        <fullName evidence="1">Ferritin-like domain-containing protein</fullName>
    </submittedName>
</protein>
<dbReference type="PANTHER" id="PTHR30565:SF9">
    <property type="entry name" value="PROTEIN YCIF"/>
    <property type="match status" value="1"/>
</dbReference>
<proteinExistence type="predicted"/>
<dbReference type="SUPFAM" id="SSF47240">
    <property type="entry name" value="Ferritin-like"/>
    <property type="match status" value="1"/>
</dbReference>
<gene>
    <name evidence="1" type="ORF">NOF55_18460</name>
</gene>
<evidence type="ECO:0000313" key="2">
    <source>
        <dbReference type="Proteomes" id="UP001208771"/>
    </source>
</evidence>
<reference evidence="1" key="1">
    <citation type="submission" date="2022-07" db="EMBL/GenBank/DDBJ databases">
        <title>Ectorhizobium quercum gen.nov., sp. nov.</title>
        <authorList>
            <person name="Ma T."/>
            <person name="Li Y."/>
        </authorList>
    </citation>
    <scope>NUCLEOTIDE SEQUENCE</scope>
    <source>
        <strain evidence="1">BDR2-2</strain>
    </source>
</reference>
<dbReference type="InterPro" id="IPR012347">
    <property type="entry name" value="Ferritin-like"/>
</dbReference>
<dbReference type="InterPro" id="IPR010287">
    <property type="entry name" value="DUF892_YciF-like"/>
</dbReference>
<name>A0AAE3N214_9HYPH</name>
<organism evidence="1 2">
    <name type="scientific">Ectorhizobium quercum</name>
    <dbReference type="NCBI Taxonomy" id="2965071"/>
    <lineage>
        <taxon>Bacteria</taxon>
        <taxon>Pseudomonadati</taxon>
        <taxon>Pseudomonadota</taxon>
        <taxon>Alphaproteobacteria</taxon>
        <taxon>Hyphomicrobiales</taxon>
        <taxon>Rhizobiaceae</taxon>
        <taxon>Ectorhizobium</taxon>
    </lineage>
</organism>
<evidence type="ECO:0000313" key="1">
    <source>
        <dbReference type="EMBL" id="MCX8999094.1"/>
    </source>
</evidence>
<keyword evidence="2" id="KW-1185">Reference proteome</keyword>
<dbReference type="Pfam" id="PF05974">
    <property type="entry name" value="DUF892"/>
    <property type="match status" value="1"/>
</dbReference>
<dbReference type="PANTHER" id="PTHR30565">
    <property type="entry name" value="PROTEIN YCIF"/>
    <property type="match status" value="1"/>
</dbReference>
<dbReference type="AlphaFoldDB" id="A0AAE3N214"/>
<dbReference type="EMBL" id="JANFPI010000006">
    <property type="protein sequence ID" value="MCX8999094.1"/>
    <property type="molecule type" value="Genomic_DNA"/>
</dbReference>
<dbReference type="Gene3D" id="1.20.1260.10">
    <property type="match status" value="1"/>
</dbReference>
<dbReference type="CDD" id="cd07909">
    <property type="entry name" value="YciF"/>
    <property type="match status" value="1"/>
</dbReference>